<dbReference type="EMBL" id="AP018248">
    <property type="protein sequence ID" value="BAY97941.1"/>
    <property type="molecule type" value="Genomic_DNA"/>
</dbReference>
<sequence>MMKVLCVFGKYQYGNPARGINTEYAAFVPALRKLGHEVIHFESWDMSAYASYAEMNQSLLETVSKVQPDVMLTVQMHYEIWLETLKIIQARGDVATICWTTDDSWKYRQVSRFIGSAYHAMTTTYPEIINKYHQDNIQNVLLSQWAASSETFNEPLSCKSCQYPVSFVGRAFGNRNYRISQLQKSGIEVASFGYGWPSGSIPAEEIPRIMRESVISLNFANSIGQNQIKARTFEVPGAGGFLLTEYTPGLERYYTLGKEIEIFYDIPELVEKINYYLAHPEERDAIAWAGFERTKREHNYEIRMQEVLDFAIKSKENWLKTNRIELSKLSLHDACESHKISWNLKFLSVILLWFSRLIFGHQKGSKAARRIIFEISWRLFKKTTFTASGWPGRMFPKY</sequence>
<gene>
    <name evidence="2" type="ORF">NIES37_18890</name>
</gene>
<dbReference type="InterPro" id="IPR055259">
    <property type="entry name" value="YkvP/CgeB_Glyco_trans-like"/>
</dbReference>
<feature type="domain" description="Spore protein YkvP/CgeB glycosyl transferase-like" evidence="1">
    <location>
        <begin position="181"/>
        <end position="309"/>
    </location>
</feature>
<evidence type="ECO:0000313" key="2">
    <source>
        <dbReference type="EMBL" id="BAY97941.1"/>
    </source>
</evidence>
<organism evidence="2 3">
    <name type="scientific">Tolypothrix tenuis PCC 7101</name>
    <dbReference type="NCBI Taxonomy" id="231146"/>
    <lineage>
        <taxon>Bacteria</taxon>
        <taxon>Bacillati</taxon>
        <taxon>Cyanobacteriota</taxon>
        <taxon>Cyanophyceae</taxon>
        <taxon>Nostocales</taxon>
        <taxon>Tolypothrichaceae</taxon>
        <taxon>Tolypothrix</taxon>
    </lineage>
</organism>
<keyword evidence="3" id="KW-1185">Reference proteome</keyword>
<evidence type="ECO:0000313" key="3">
    <source>
        <dbReference type="Proteomes" id="UP000218785"/>
    </source>
</evidence>
<dbReference type="Proteomes" id="UP000218785">
    <property type="component" value="Chromosome"/>
</dbReference>
<reference evidence="2 3" key="1">
    <citation type="submission" date="2017-06" db="EMBL/GenBank/DDBJ databases">
        <title>Genome sequencing of cyanobaciteial culture collection at National Institute for Environmental Studies (NIES).</title>
        <authorList>
            <person name="Hirose Y."/>
            <person name="Shimura Y."/>
            <person name="Fujisawa T."/>
            <person name="Nakamura Y."/>
            <person name="Kawachi M."/>
        </authorList>
    </citation>
    <scope>NUCLEOTIDE SEQUENCE [LARGE SCALE GENOMIC DNA]</scope>
    <source>
        <strain evidence="2 3">NIES-37</strain>
    </source>
</reference>
<dbReference type="AlphaFoldDB" id="A0A1Z4MWZ9"/>
<name>A0A1Z4MWZ9_9CYAN</name>
<dbReference type="Pfam" id="PF13524">
    <property type="entry name" value="Glyco_trans_1_2"/>
    <property type="match status" value="1"/>
</dbReference>
<proteinExistence type="predicted"/>
<dbReference type="RefSeq" id="WP_321206680.1">
    <property type="nucleotide sequence ID" value="NZ_CAWNJS010000001.1"/>
</dbReference>
<protein>
    <recommendedName>
        <fullName evidence="1">Spore protein YkvP/CgeB glycosyl transferase-like domain-containing protein</fullName>
    </recommendedName>
</protein>
<evidence type="ECO:0000259" key="1">
    <source>
        <dbReference type="Pfam" id="PF13524"/>
    </source>
</evidence>
<dbReference type="KEGG" id="ttq:NIES37_18890"/>
<accession>A0A1Z4MWZ9</accession>